<organism evidence="1 2">
    <name type="scientific">Kribbella solani</name>
    <dbReference type="NCBI Taxonomy" id="236067"/>
    <lineage>
        <taxon>Bacteria</taxon>
        <taxon>Bacillati</taxon>
        <taxon>Actinomycetota</taxon>
        <taxon>Actinomycetes</taxon>
        <taxon>Propionibacteriales</taxon>
        <taxon>Kribbellaceae</taxon>
        <taxon>Kribbella</taxon>
    </lineage>
</organism>
<dbReference type="Proteomes" id="UP000558997">
    <property type="component" value="Unassembled WGS sequence"/>
</dbReference>
<comment type="caution">
    <text evidence="1">The sequence shown here is derived from an EMBL/GenBank/DDBJ whole genome shotgun (WGS) entry which is preliminary data.</text>
</comment>
<dbReference type="EMBL" id="JACHNF010000001">
    <property type="protein sequence ID" value="MBB5983373.1"/>
    <property type="molecule type" value="Genomic_DNA"/>
</dbReference>
<dbReference type="RefSeq" id="WP_184841320.1">
    <property type="nucleotide sequence ID" value="NZ_BAAAVN010000023.1"/>
</dbReference>
<dbReference type="Pfam" id="PF14430">
    <property type="entry name" value="Imm1"/>
    <property type="match status" value="1"/>
</dbReference>
<sequence>MTFTISAYFGSDGYEMPVETEAGVSNFIAHLLAEAKKDADNNLAALYINERPKNERGLPDHEIRVGINPKLSAAALGFTDVDGSFYAQGKRDGDADVPYFSEGHDESFPPDSVVTVELIRKAIMEMLTTGKRATDVNWKSVY</sequence>
<proteinExistence type="predicted"/>
<keyword evidence="2" id="KW-1185">Reference proteome</keyword>
<accession>A0A841DXQ6</accession>
<evidence type="ECO:0000313" key="2">
    <source>
        <dbReference type="Proteomes" id="UP000558997"/>
    </source>
</evidence>
<evidence type="ECO:0008006" key="3">
    <source>
        <dbReference type="Google" id="ProtNLM"/>
    </source>
</evidence>
<dbReference type="AlphaFoldDB" id="A0A841DXQ6"/>
<evidence type="ECO:0000313" key="1">
    <source>
        <dbReference type="EMBL" id="MBB5983373.1"/>
    </source>
</evidence>
<protein>
    <recommendedName>
        <fullName evidence="3">Immunity protein Imm1</fullName>
    </recommendedName>
</protein>
<reference evidence="1 2" key="1">
    <citation type="submission" date="2020-08" db="EMBL/GenBank/DDBJ databases">
        <title>Sequencing the genomes of 1000 actinobacteria strains.</title>
        <authorList>
            <person name="Klenk H.-P."/>
        </authorList>
    </citation>
    <scope>NUCLEOTIDE SEQUENCE [LARGE SCALE GENOMIC DNA]</scope>
    <source>
        <strain evidence="1 2">DSM 17294</strain>
    </source>
</reference>
<dbReference type="InterPro" id="IPR025680">
    <property type="entry name" value="DddI"/>
</dbReference>
<gene>
    <name evidence="1" type="ORF">HDA44_006714</name>
</gene>
<name>A0A841DXQ6_9ACTN</name>